<protein>
    <submittedName>
        <fullName evidence="8">MerR family transcriptional regulator</fullName>
    </submittedName>
</protein>
<keyword evidence="2" id="KW-0805">Transcription regulation</keyword>
<dbReference type="CDD" id="cd01106">
    <property type="entry name" value="HTH_TipAL-Mta"/>
    <property type="match status" value="1"/>
</dbReference>
<dbReference type="Gene3D" id="1.10.1660.10">
    <property type="match status" value="1"/>
</dbReference>
<feature type="transmembrane region" description="Helical" evidence="6">
    <location>
        <begin position="230"/>
        <end position="248"/>
    </location>
</feature>
<keyword evidence="1" id="KW-0678">Repressor</keyword>
<keyword evidence="6" id="KW-0472">Membrane</keyword>
<dbReference type="InterPro" id="IPR009061">
    <property type="entry name" value="DNA-bd_dom_put_sf"/>
</dbReference>
<dbReference type="PROSITE" id="PS50937">
    <property type="entry name" value="HTH_MERR_2"/>
    <property type="match status" value="1"/>
</dbReference>
<feature type="transmembrane region" description="Helical" evidence="6">
    <location>
        <begin position="260"/>
        <end position="278"/>
    </location>
</feature>
<evidence type="ECO:0000313" key="8">
    <source>
        <dbReference type="EMBL" id="HIR93411.1"/>
    </source>
</evidence>
<evidence type="ECO:0000313" key="9">
    <source>
        <dbReference type="Proteomes" id="UP000886841"/>
    </source>
</evidence>
<feature type="coiled-coil region" evidence="5">
    <location>
        <begin position="68"/>
        <end position="95"/>
    </location>
</feature>
<reference evidence="8" key="1">
    <citation type="submission" date="2020-10" db="EMBL/GenBank/DDBJ databases">
        <authorList>
            <person name="Gilroy R."/>
        </authorList>
    </citation>
    <scope>NUCLEOTIDE SEQUENCE</scope>
    <source>
        <strain evidence="8">ChiSxjej1B13-7041</strain>
    </source>
</reference>
<dbReference type="PANTHER" id="PTHR30204">
    <property type="entry name" value="REDOX-CYCLING DRUG-SENSING TRANSCRIPTIONAL ACTIVATOR SOXR"/>
    <property type="match status" value="1"/>
</dbReference>
<keyword evidence="3" id="KW-0238">DNA-binding</keyword>
<dbReference type="SUPFAM" id="SSF46955">
    <property type="entry name" value="Putative DNA-binding domain"/>
    <property type="match status" value="1"/>
</dbReference>
<dbReference type="AlphaFoldDB" id="A0A9D1EKE3"/>
<dbReference type="InterPro" id="IPR047057">
    <property type="entry name" value="MerR_fam"/>
</dbReference>
<accession>A0A9D1EKE3</accession>
<evidence type="ECO:0000256" key="3">
    <source>
        <dbReference type="ARBA" id="ARBA00023125"/>
    </source>
</evidence>
<dbReference type="GO" id="GO:0003677">
    <property type="term" value="F:DNA binding"/>
    <property type="evidence" value="ECO:0007669"/>
    <property type="project" value="UniProtKB-KW"/>
</dbReference>
<reference evidence="8" key="2">
    <citation type="journal article" date="2021" name="PeerJ">
        <title>Extensive microbial diversity within the chicken gut microbiome revealed by metagenomics and culture.</title>
        <authorList>
            <person name="Gilroy R."/>
            <person name="Ravi A."/>
            <person name="Getino M."/>
            <person name="Pursley I."/>
            <person name="Horton D.L."/>
            <person name="Alikhan N.F."/>
            <person name="Baker D."/>
            <person name="Gharbi K."/>
            <person name="Hall N."/>
            <person name="Watson M."/>
            <person name="Adriaenssens E.M."/>
            <person name="Foster-Nyarko E."/>
            <person name="Jarju S."/>
            <person name="Secka A."/>
            <person name="Antonio M."/>
            <person name="Oren A."/>
            <person name="Chaudhuri R.R."/>
            <person name="La Ragione R."/>
            <person name="Hildebrand F."/>
            <person name="Pallen M.J."/>
        </authorList>
    </citation>
    <scope>NUCLEOTIDE SEQUENCE</scope>
    <source>
        <strain evidence="8">ChiSxjej1B13-7041</strain>
    </source>
</reference>
<keyword evidence="4" id="KW-0804">Transcription</keyword>
<proteinExistence type="predicted"/>
<gene>
    <name evidence="8" type="ORF">IAB98_08355</name>
</gene>
<organism evidence="8 9">
    <name type="scientific">Candidatus Egerieimonas intestinavium</name>
    <dbReference type="NCBI Taxonomy" id="2840777"/>
    <lineage>
        <taxon>Bacteria</taxon>
        <taxon>Bacillati</taxon>
        <taxon>Bacillota</taxon>
        <taxon>Clostridia</taxon>
        <taxon>Lachnospirales</taxon>
        <taxon>Lachnospiraceae</taxon>
        <taxon>Lachnospiraceae incertae sedis</taxon>
        <taxon>Candidatus Egerieimonas</taxon>
    </lineage>
</organism>
<name>A0A9D1EKE3_9FIRM</name>
<sequence length="285" mass="33850">MMQIKEVEKLTGISRQNIRFYERKGLLKPGRDTDNSYRLYSEEDVRRLKEVKLFRKLDMPLDELQKLLEGKLSLEEALRHQRERLEKEQERLGAALDFCRNIKEVQLGDMDVDEYLQRMEREEKSGRRFADIWKDYRRVSHSEMIRDFSFMPEAPCSNPREFVEQLCKYGNDHNLNLVITRESMSPHFEIDGIAYTAYRTSSRFGITVHCQMEHPEDYMPQGMSEGRYKVLRLISFLWLPVLLALLFAVPRIKEPVDCFFLIPLAALLAASFFSRYYMYGRNFKG</sequence>
<evidence type="ECO:0000259" key="7">
    <source>
        <dbReference type="PROSITE" id="PS50937"/>
    </source>
</evidence>
<dbReference type="Proteomes" id="UP000886841">
    <property type="component" value="Unassembled WGS sequence"/>
</dbReference>
<dbReference type="PRINTS" id="PR00040">
    <property type="entry name" value="HTHMERR"/>
</dbReference>
<dbReference type="SMART" id="SM00422">
    <property type="entry name" value="HTH_MERR"/>
    <property type="match status" value="1"/>
</dbReference>
<evidence type="ECO:0000256" key="1">
    <source>
        <dbReference type="ARBA" id="ARBA00022491"/>
    </source>
</evidence>
<evidence type="ECO:0000256" key="6">
    <source>
        <dbReference type="SAM" id="Phobius"/>
    </source>
</evidence>
<evidence type="ECO:0000256" key="4">
    <source>
        <dbReference type="ARBA" id="ARBA00023163"/>
    </source>
</evidence>
<feature type="domain" description="HTH merR-type" evidence="7">
    <location>
        <begin position="1"/>
        <end position="70"/>
    </location>
</feature>
<dbReference type="InterPro" id="IPR000551">
    <property type="entry name" value="MerR-type_HTH_dom"/>
</dbReference>
<keyword evidence="5" id="KW-0175">Coiled coil</keyword>
<keyword evidence="6" id="KW-1133">Transmembrane helix</keyword>
<comment type="caution">
    <text evidence="8">The sequence shown here is derived from an EMBL/GenBank/DDBJ whole genome shotgun (WGS) entry which is preliminary data.</text>
</comment>
<dbReference type="Pfam" id="PF13411">
    <property type="entry name" value="MerR_1"/>
    <property type="match status" value="1"/>
</dbReference>
<evidence type="ECO:0000256" key="2">
    <source>
        <dbReference type="ARBA" id="ARBA00023015"/>
    </source>
</evidence>
<keyword evidence="6" id="KW-0812">Transmembrane</keyword>
<evidence type="ECO:0000256" key="5">
    <source>
        <dbReference type="SAM" id="Coils"/>
    </source>
</evidence>
<dbReference type="GO" id="GO:0003700">
    <property type="term" value="F:DNA-binding transcription factor activity"/>
    <property type="evidence" value="ECO:0007669"/>
    <property type="project" value="InterPro"/>
</dbReference>
<dbReference type="EMBL" id="DVHU01000076">
    <property type="protein sequence ID" value="HIR93411.1"/>
    <property type="molecule type" value="Genomic_DNA"/>
</dbReference>
<dbReference type="PANTHER" id="PTHR30204:SF69">
    <property type="entry name" value="MERR-FAMILY TRANSCRIPTIONAL REGULATOR"/>
    <property type="match status" value="1"/>
</dbReference>